<name>A0A368EFX7_9PROT</name>
<dbReference type="PRINTS" id="PR00081">
    <property type="entry name" value="GDHRDH"/>
</dbReference>
<organism evidence="2 3">
    <name type="scientific">PS1 clade bacterium</name>
    <dbReference type="NCBI Taxonomy" id="2175152"/>
    <lineage>
        <taxon>Bacteria</taxon>
        <taxon>Pseudomonadati</taxon>
        <taxon>Pseudomonadota</taxon>
        <taxon>Alphaproteobacteria</taxon>
        <taxon>PS1 clade</taxon>
    </lineage>
</organism>
<dbReference type="AlphaFoldDB" id="A0A368EFX7"/>
<evidence type="ECO:0000256" key="1">
    <source>
        <dbReference type="ARBA" id="ARBA00006484"/>
    </source>
</evidence>
<gene>
    <name evidence="2" type="ORF">DBW64_06065</name>
</gene>
<dbReference type="CDD" id="cd05233">
    <property type="entry name" value="SDR_c"/>
    <property type="match status" value="1"/>
</dbReference>
<comment type="similarity">
    <text evidence="1">Belongs to the short-chain dehydrogenases/reductases (SDR) family.</text>
</comment>
<dbReference type="Pfam" id="PF13561">
    <property type="entry name" value="adh_short_C2"/>
    <property type="match status" value="1"/>
</dbReference>
<dbReference type="InterPro" id="IPR036291">
    <property type="entry name" value="NAD(P)-bd_dom_sf"/>
</dbReference>
<dbReference type="Proteomes" id="UP000252289">
    <property type="component" value="Unassembled WGS sequence"/>
</dbReference>
<comment type="caution">
    <text evidence="2">The sequence shown here is derived from an EMBL/GenBank/DDBJ whole genome shotgun (WGS) entry which is preliminary data.</text>
</comment>
<protein>
    <submittedName>
        <fullName evidence="2">SDR family NAD(P)-dependent oxidoreductase</fullName>
    </submittedName>
</protein>
<dbReference type="EMBL" id="QOQK01000039">
    <property type="protein sequence ID" value="RCL83007.1"/>
    <property type="molecule type" value="Genomic_DNA"/>
</dbReference>
<dbReference type="InterPro" id="IPR002347">
    <property type="entry name" value="SDR_fam"/>
</dbReference>
<dbReference type="GO" id="GO:0016616">
    <property type="term" value="F:oxidoreductase activity, acting on the CH-OH group of donors, NAD or NADP as acceptor"/>
    <property type="evidence" value="ECO:0007669"/>
    <property type="project" value="TreeGrafter"/>
</dbReference>
<reference evidence="2 3" key="1">
    <citation type="journal article" date="2018" name="Microbiome">
        <title>Fine metagenomic profile of the Mediterranean stratified and mixed water columns revealed by assembly and recruitment.</title>
        <authorList>
            <person name="Haro-Moreno J.M."/>
            <person name="Lopez-Perez M."/>
            <person name="De La Torre J.R."/>
            <person name="Picazo A."/>
            <person name="Camacho A."/>
            <person name="Rodriguez-Valera F."/>
        </authorList>
    </citation>
    <scope>NUCLEOTIDE SEQUENCE [LARGE SCALE GENOMIC DNA]</scope>
    <source>
        <strain evidence="2">MED-G50</strain>
    </source>
</reference>
<dbReference type="PANTHER" id="PTHR42760">
    <property type="entry name" value="SHORT-CHAIN DEHYDROGENASES/REDUCTASES FAMILY MEMBER"/>
    <property type="match status" value="1"/>
</dbReference>
<accession>A0A368EFX7</accession>
<evidence type="ECO:0000313" key="3">
    <source>
        <dbReference type="Proteomes" id="UP000252289"/>
    </source>
</evidence>
<dbReference type="SUPFAM" id="SSF51735">
    <property type="entry name" value="NAD(P)-binding Rossmann-fold domains"/>
    <property type="match status" value="1"/>
</dbReference>
<proteinExistence type="inferred from homology"/>
<evidence type="ECO:0000313" key="2">
    <source>
        <dbReference type="EMBL" id="RCL83007.1"/>
    </source>
</evidence>
<dbReference type="PRINTS" id="PR00080">
    <property type="entry name" value="SDRFAMILY"/>
</dbReference>
<dbReference type="Gene3D" id="3.40.50.720">
    <property type="entry name" value="NAD(P)-binding Rossmann-like Domain"/>
    <property type="match status" value="1"/>
</dbReference>
<dbReference type="NCBIfam" id="NF005909">
    <property type="entry name" value="PRK07890.1"/>
    <property type="match status" value="1"/>
</dbReference>
<sequence>MLMRDKIVIVSGIGPGLGQELAVLAAQEGAAGLSIAARTPSKLDDAENKIRSLGIETPILKIKTDITDRNQCEHLVNETISIFKKIDVLFNSAYDPGEFEFADQADLRNWRRVMDTNFFGSLELTQCCIQKMKNQGSGSILMIATMAEHKPMLMNGGYAASKSALRAATKQLAMELGNSNIRLNSAHIGWMWGPAVKGYFENQSEDTGIPIETLKKVITDDIPLGRIPEDEECAKAAMILASDYASAVTGASLDVNGGMFMPT</sequence>